<dbReference type="CDD" id="cd02213">
    <property type="entry name" value="cupin_PMI_typeII_C"/>
    <property type="match status" value="1"/>
</dbReference>
<dbReference type="CDD" id="cd02509">
    <property type="entry name" value="GDP-M1P_Guanylyltransferase"/>
    <property type="match status" value="1"/>
</dbReference>
<dbReference type="InterPro" id="IPR005835">
    <property type="entry name" value="NTP_transferase_dom"/>
</dbReference>
<dbReference type="InterPro" id="IPR014710">
    <property type="entry name" value="RmlC-like_jellyroll"/>
</dbReference>
<proteinExistence type="predicted"/>
<keyword evidence="4" id="KW-0808">Transferase</keyword>
<sequence length="510" mass="58752">MINIILCGGSGTRLWPISRKLYTKQFCRFRDDTSLFQDTLIRNKYISQSFFIITNEEQFFMAHDQLFDLDIKDSRYVVEPVGKNTAPAIAIACLGLDKDEIVLITPSDHVIEKLENYHIVVKKAEELAGDGNIVLFGIKPTKPKTEYGYIEIDRNNVECVMCNGELNKQETVNSEQLTVNRESTNNKQQTTNHFESKSQIPVFNVKKFKEKPDKETAEEYLKQGDYLWNSGMIVCKAGVILDHLKSLEPDLYKNCKSAFDESIEKRQFFDESVIRLSFEAMEKIDSISIDHAILERSDDVKVIEADIAWNDLGSYDTLDTYIPKDENGNTKNDNYINMNSHNNMVLSIENRTISTIDVDDMIIVDTPDALLITKKGSSEKIKRLLEKVRDEKHELSLIHRTVHRPWGTYSVLEEGYRYKIKNVMVKPGNRLSLQKHMHRSEHWIVVNVTALVTLGEEETIVKPNESIYIPIGKKHRLENNGKIDLILIEVQVGDYLGEDDIERFDDEYGR</sequence>
<dbReference type="EMBL" id="PKTG01000138">
    <property type="protein sequence ID" value="PLX15526.1"/>
    <property type="molecule type" value="Genomic_DNA"/>
</dbReference>
<evidence type="ECO:0000259" key="2">
    <source>
        <dbReference type="Pfam" id="PF01050"/>
    </source>
</evidence>
<keyword evidence="4" id="KW-0548">Nucleotidyltransferase</keyword>
<dbReference type="Pfam" id="PF22640">
    <property type="entry name" value="ManC_GMP_beta-helix"/>
    <property type="match status" value="1"/>
</dbReference>
<dbReference type="PANTHER" id="PTHR46390">
    <property type="entry name" value="MANNOSE-1-PHOSPHATE GUANYLYLTRANSFERASE"/>
    <property type="match status" value="1"/>
</dbReference>
<evidence type="ECO:0000259" key="3">
    <source>
        <dbReference type="Pfam" id="PF22640"/>
    </source>
</evidence>
<dbReference type="InterPro" id="IPR051161">
    <property type="entry name" value="Mannose-6P_isomerase_type2"/>
</dbReference>
<dbReference type="InterPro" id="IPR049577">
    <property type="entry name" value="GMPP_N"/>
</dbReference>
<dbReference type="GO" id="GO:0004475">
    <property type="term" value="F:mannose-1-phosphate guanylyltransferase (GTP) activity"/>
    <property type="evidence" value="ECO:0007669"/>
    <property type="project" value="InterPro"/>
</dbReference>
<dbReference type="Gene3D" id="2.60.120.10">
    <property type="entry name" value="Jelly Rolls"/>
    <property type="match status" value="1"/>
</dbReference>
<organism evidence="4 5">
    <name type="scientific">Muiribacterium halophilum</name>
    <dbReference type="NCBI Taxonomy" id="2053465"/>
    <lineage>
        <taxon>Bacteria</taxon>
        <taxon>Candidatus Muiribacteriota</taxon>
        <taxon>Candidatus Muiribacteriia</taxon>
        <taxon>Candidatus Muiribacteriales</taxon>
        <taxon>Candidatus Muiribacteriaceae</taxon>
        <taxon>Candidatus Muiribacterium</taxon>
    </lineage>
</organism>
<dbReference type="InterPro" id="IPR001538">
    <property type="entry name" value="Man6P_isomerase-2_C"/>
</dbReference>
<dbReference type="AlphaFoldDB" id="A0A2N5ZA23"/>
<dbReference type="FunFam" id="2.60.120.10:FF:000032">
    <property type="entry name" value="Mannose-1-phosphate guanylyltransferase/mannose-6-phosphate isomerase"/>
    <property type="match status" value="1"/>
</dbReference>
<protein>
    <submittedName>
        <fullName evidence="4">Mannose-1-phosphate guanylyltransferase/mannose-6-phosphate isomerase</fullName>
    </submittedName>
</protein>
<feature type="domain" description="Mannose-6-phosphate isomerase type II C-terminal" evidence="2">
    <location>
        <begin position="395"/>
        <end position="506"/>
    </location>
</feature>
<evidence type="ECO:0000313" key="4">
    <source>
        <dbReference type="EMBL" id="PLX15526.1"/>
    </source>
</evidence>
<name>A0A2N5ZA23_MUIH1</name>
<feature type="domain" description="Nucleotidyl transferase" evidence="1">
    <location>
        <begin position="3"/>
        <end position="155"/>
    </location>
</feature>
<feature type="domain" description="Nucleotidyl transferase" evidence="1">
    <location>
        <begin position="204"/>
        <end position="320"/>
    </location>
</feature>
<evidence type="ECO:0000259" key="1">
    <source>
        <dbReference type="Pfam" id="PF00483"/>
    </source>
</evidence>
<dbReference type="GO" id="GO:0005976">
    <property type="term" value="P:polysaccharide metabolic process"/>
    <property type="evidence" value="ECO:0007669"/>
    <property type="project" value="InterPro"/>
</dbReference>
<dbReference type="Gene3D" id="3.90.550.10">
    <property type="entry name" value="Spore Coat Polysaccharide Biosynthesis Protein SpsA, Chain A"/>
    <property type="match status" value="1"/>
</dbReference>
<dbReference type="SUPFAM" id="SSF51182">
    <property type="entry name" value="RmlC-like cupins"/>
    <property type="match status" value="1"/>
</dbReference>
<evidence type="ECO:0000313" key="5">
    <source>
        <dbReference type="Proteomes" id="UP000234857"/>
    </source>
</evidence>
<gene>
    <name evidence="4" type="ORF">C0601_12835</name>
</gene>
<dbReference type="Pfam" id="PF01050">
    <property type="entry name" value="MannoseP_isomer"/>
    <property type="match status" value="1"/>
</dbReference>
<dbReference type="InterPro" id="IPR054566">
    <property type="entry name" value="ManC/GMP-like_b-helix"/>
</dbReference>
<keyword evidence="4" id="KW-0413">Isomerase</keyword>
<accession>A0A2N5ZA23</accession>
<dbReference type="GO" id="GO:0016853">
    <property type="term" value="F:isomerase activity"/>
    <property type="evidence" value="ECO:0007669"/>
    <property type="project" value="UniProtKB-KW"/>
</dbReference>
<dbReference type="InterPro" id="IPR011051">
    <property type="entry name" value="RmlC_Cupin_sf"/>
</dbReference>
<reference evidence="4 5" key="1">
    <citation type="submission" date="2017-11" db="EMBL/GenBank/DDBJ databases">
        <title>Genome-resolved metagenomics identifies genetic mobility, metabolic interactions, and unexpected diversity in perchlorate-reducing communities.</title>
        <authorList>
            <person name="Barnum T.P."/>
            <person name="Figueroa I.A."/>
            <person name="Carlstrom C.I."/>
            <person name="Lucas L.N."/>
            <person name="Engelbrektson A.L."/>
            <person name="Coates J.D."/>
        </authorList>
    </citation>
    <scope>NUCLEOTIDE SEQUENCE [LARGE SCALE GENOMIC DNA]</scope>
    <source>
        <strain evidence="4">BM706</strain>
    </source>
</reference>
<comment type="caution">
    <text evidence="4">The sequence shown here is derived from an EMBL/GenBank/DDBJ whole genome shotgun (WGS) entry which is preliminary data.</text>
</comment>
<dbReference type="Pfam" id="PF00483">
    <property type="entry name" value="NTP_transferase"/>
    <property type="match status" value="2"/>
</dbReference>
<dbReference type="InterPro" id="IPR029044">
    <property type="entry name" value="Nucleotide-diphossugar_trans"/>
</dbReference>
<feature type="domain" description="MannoseP isomerase/GMP-like beta-helix" evidence="3">
    <location>
        <begin position="333"/>
        <end position="387"/>
    </location>
</feature>
<dbReference type="PANTHER" id="PTHR46390:SF1">
    <property type="entry name" value="MANNOSE-1-PHOSPHATE GUANYLYLTRANSFERASE"/>
    <property type="match status" value="1"/>
</dbReference>
<dbReference type="Proteomes" id="UP000234857">
    <property type="component" value="Unassembled WGS sequence"/>
</dbReference>
<dbReference type="SUPFAM" id="SSF53448">
    <property type="entry name" value="Nucleotide-diphospho-sugar transferases"/>
    <property type="match status" value="1"/>
</dbReference>
<dbReference type="GO" id="GO:0009298">
    <property type="term" value="P:GDP-mannose biosynthetic process"/>
    <property type="evidence" value="ECO:0007669"/>
    <property type="project" value="TreeGrafter"/>
</dbReference>